<protein>
    <recommendedName>
        <fullName evidence="4">DUF3068 domain-containing protein</fullName>
    </recommendedName>
</protein>
<keyword evidence="1" id="KW-0472">Membrane</keyword>
<organism evidence="2 3">
    <name type="scientific">Corynebacterium argentoratense DSM 44202</name>
    <dbReference type="NCBI Taxonomy" id="1348662"/>
    <lineage>
        <taxon>Bacteria</taxon>
        <taxon>Bacillati</taxon>
        <taxon>Actinomycetota</taxon>
        <taxon>Actinomycetes</taxon>
        <taxon>Mycobacteriales</taxon>
        <taxon>Corynebacteriaceae</taxon>
        <taxon>Corynebacterium</taxon>
    </lineage>
</organism>
<feature type="transmembrane region" description="Helical" evidence="1">
    <location>
        <begin position="9"/>
        <end position="28"/>
    </location>
</feature>
<dbReference type="EMBL" id="CP006365">
    <property type="protein sequence ID" value="AGU15923.1"/>
    <property type="molecule type" value="Genomic_DNA"/>
</dbReference>
<dbReference type="AlphaFoldDB" id="U3GYR3"/>
<dbReference type="Proteomes" id="UP000016943">
    <property type="component" value="Chromosome"/>
</dbReference>
<evidence type="ECO:0008006" key="4">
    <source>
        <dbReference type="Google" id="ProtNLM"/>
    </source>
</evidence>
<evidence type="ECO:0000313" key="2">
    <source>
        <dbReference type="EMBL" id="AGU15923.1"/>
    </source>
</evidence>
<dbReference type="InterPro" id="IPR021424">
    <property type="entry name" value="PorA"/>
</dbReference>
<proteinExistence type="predicted"/>
<evidence type="ECO:0000313" key="3">
    <source>
        <dbReference type="Proteomes" id="UP000016943"/>
    </source>
</evidence>
<accession>U3GYR3</accession>
<dbReference type="STRING" id="1348662.CARG_09135"/>
<dbReference type="HOGENOM" id="CLU_045231_1_0_11"/>
<dbReference type="RefSeq" id="WP_021012319.1">
    <property type="nucleotide sequence ID" value="NC_022198.1"/>
</dbReference>
<dbReference type="PATRIC" id="fig|1348662.3.peg.1804"/>
<dbReference type="Pfam" id="PF11271">
    <property type="entry name" value="PorA"/>
    <property type="match status" value="1"/>
</dbReference>
<keyword evidence="3" id="KW-1185">Reference proteome</keyword>
<gene>
    <name evidence="2" type="ORF">CARG_09135</name>
</gene>
<dbReference type="GeneID" id="78250556"/>
<dbReference type="OrthoDB" id="153031at2"/>
<sequence length="385" mass="42823">MAATAPQRILVGLGTFLFVLSILIPTVLVPRLRVIPLDAGGRTVTEETTATLFDARAFATNTALDQYKNDPDCTAEGDLPTKCFIGNTPVQGVRNISTVEPSDKKLVTLRAGNVLMRLDKNEAEALISATVDTVTLDRRSAYPKEDSTFYAVAPDLGLDDSTGAFQREGLQYQFPFHSERKSYPYFDTTAQTAHPIDYLDDETRHDVNTYTYTQKLDAVNMFDAIQGVFTRDGNVTDKEKAALAGLRMRSTAGRWYSPSELQERGLKPDDNIVMTRYYTVERTLNVEPTTGVIVMGQEKLHYFFASTPEEADTVVRTGEVSPYRTALRVDAQWNSDTQDAQTSKATEGRTKLKALATARYISLLLGVAMLLWAAYSIYRSRRTTS</sequence>
<keyword evidence="1" id="KW-0812">Transmembrane</keyword>
<keyword evidence="1" id="KW-1133">Transmembrane helix</keyword>
<dbReference type="KEGG" id="caz:CARG_09135"/>
<evidence type="ECO:0000256" key="1">
    <source>
        <dbReference type="SAM" id="Phobius"/>
    </source>
</evidence>
<dbReference type="eggNOG" id="ENOG5031U1J">
    <property type="taxonomic scope" value="Bacteria"/>
</dbReference>
<name>U3GYR3_9CORY</name>
<reference evidence="2 3" key="1">
    <citation type="journal article" date="2013" name="Genome Announc.">
        <title>Whole-Genome Sequence of the Clinical Strain Corynebacterium argentoratense DSM 44202, Isolated from a Human Throat Specimen.</title>
        <authorList>
            <person name="Bomholt C."/>
            <person name="Glaub A."/>
            <person name="Gravermann K."/>
            <person name="Albersmeier A."/>
            <person name="Brinkrolf K."/>
            <person name="Ruckert C."/>
            <person name="Tauch A."/>
        </authorList>
    </citation>
    <scope>NUCLEOTIDE SEQUENCE [LARGE SCALE GENOMIC DNA]</scope>
    <source>
        <strain evidence="2">DSM 44202</strain>
    </source>
</reference>
<feature type="transmembrane region" description="Helical" evidence="1">
    <location>
        <begin position="360"/>
        <end position="378"/>
    </location>
</feature>